<reference evidence="2 3" key="1">
    <citation type="submission" date="2018-12" db="EMBL/GenBank/DDBJ databases">
        <title>Sequencing of bacterial isolates from soil warming experiment in Harvard Forest, Massachusetts, USA.</title>
        <authorList>
            <person name="Deangelis K."/>
        </authorList>
    </citation>
    <scope>NUCLEOTIDE SEQUENCE [LARGE SCALE GENOMIC DNA]</scope>
    <source>
        <strain evidence="2 3">EB153</strain>
    </source>
</reference>
<dbReference type="EMBL" id="RSDW01000001">
    <property type="protein sequence ID" value="RSL19280.1"/>
    <property type="molecule type" value="Genomic_DNA"/>
</dbReference>
<dbReference type="Proteomes" id="UP000269669">
    <property type="component" value="Unassembled WGS sequence"/>
</dbReference>
<keyword evidence="1" id="KW-1133">Transmembrane helix</keyword>
<sequence>MSRRIAVSAGLAGVIAVLATLPMFGVRGPLTGLIVFALPGMSLVSALLGDLHTHVAIVTLIATWIIYLAIFLAITKIWRLLLA</sequence>
<organism evidence="2 3">
    <name type="scientific">Edaphobacter aggregans</name>
    <dbReference type="NCBI Taxonomy" id="570835"/>
    <lineage>
        <taxon>Bacteria</taxon>
        <taxon>Pseudomonadati</taxon>
        <taxon>Acidobacteriota</taxon>
        <taxon>Terriglobia</taxon>
        <taxon>Terriglobales</taxon>
        <taxon>Acidobacteriaceae</taxon>
        <taxon>Edaphobacter</taxon>
    </lineage>
</organism>
<keyword evidence="3" id="KW-1185">Reference proteome</keyword>
<feature type="transmembrane region" description="Helical" evidence="1">
    <location>
        <begin position="55"/>
        <end position="78"/>
    </location>
</feature>
<evidence type="ECO:0000313" key="3">
    <source>
        <dbReference type="Proteomes" id="UP000269669"/>
    </source>
</evidence>
<feature type="transmembrane region" description="Helical" evidence="1">
    <location>
        <begin position="29"/>
        <end position="48"/>
    </location>
</feature>
<name>A0A3R9QDV3_9BACT</name>
<dbReference type="AlphaFoldDB" id="A0A3R9QDV3"/>
<keyword evidence="1" id="KW-0812">Transmembrane</keyword>
<evidence type="ECO:0000256" key="1">
    <source>
        <dbReference type="SAM" id="Phobius"/>
    </source>
</evidence>
<keyword evidence="1" id="KW-0472">Membrane</keyword>
<proteinExistence type="predicted"/>
<comment type="caution">
    <text evidence="2">The sequence shown here is derived from an EMBL/GenBank/DDBJ whole genome shotgun (WGS) entry which is preliminary data.</text>
</comment>
<protein>
    <submittedName>
        <fullName evidence="2">Uncharacterized protein</fullName>
    </submittedName>
</protein>
<gene>
    <name evidence="2" type="ORF">EDE15_4942</name>
</gene>
<accession>A0A3R9QDV3</accession>
<evidence type="ECO:0000313" key="2">
    <source>
        <dbReference type="EMBL" id="RSL19280.1"/>
    </source>
</evidence>